<dbReference type="EMBL" id="JAUJWV010000001">
    <property type="protein sequence ID" value="MDN7240236.1"/>
    <property type="molecule type" value="Genomic_DNA"/>
</dbReference>
<dbReference type="RefSeq" id="WP_301724055.1">
    <property type="nucleotide sequence ID" value="NZ_JAUJWV010000001.1"/>
</dbReference>
<evidence type="ECO:0000313" key="2">
    <source>
        <dbReference type="Proteomes" id="UP001172055"/>
    </source>
</evidence>
<name>A0ABT8MX66_9BACL</name>
<dbReference type="InterPro" id="IPR027417">
    <property type="entry name" value="P-loop_NTPase"/>
</dbReference>
<sequence>MEILINQYLARFIRTRPYIVGIDGLSGSGKTTLTKELERQLIYRSLKVQLFHLDDYVVGRSKRYLTGYPEWYEYYALQWDIANLSAELFGKLQQGKKKIAPDTIVLIEGVFLQRTEWQDFYDFFLYVDCPRELRYERTLRRSGDPGNLGERRALYSRRYWPGEDHYLSVEQPQEKADLIVKTNN</sequence>
<reference evidence="1 2" key="1">
    <citation type="submission" date="2023-06" db="EMBL/GenBank/DDBJ databases">
        <title>Novel species in genus Planococcus.</title>
        <authorList>
            <person name="Ning S."/>
        </authorList>
    </citation>
    <scope>NUCLEOTIDE SEQUENCE [LARGE SCALE GENOMIC DNA]</scope>
    <source>
        <strain evidence="1 2">N028</strain>
    </source>
</reference>
<gene>
    <name evidence="1" type="ORF">QWY14_00470</name>
</gene>
<dbReference type="Gene3D" id="3.40.50.300">
    <property type="entry name" value="P-loop containing nucleotide triphosphate hydrolases"/>
    <property type="match status" value="1"/>
</dbReference>
<protein>
    <submittedName>
        <fullName evidence="1">AAA family ATPase</fullName>
    </submittedName>
</protein>
<accession>A0ABT8MX66</accession>
<comment type="caution">
    <text evidence="1">The sequence shown here is derived from an EMBL/GenBank/DDBJ whole genome shotgun (WGS) entry which is preliminary data.</text>
</comment>
<evidence type="ECO:0000313" key="1">
    <source>
        <dbReference type="EMBL" id="MDN7240236.1"/>
    </source>
</evidence>
<dbReference type="SUPFAM" id="SSF52540">
    <property type="entry name" value="P-loop containing nucleoside triphosphate hydrolases"/>
    <property type="match status" value="1"/>
</dbReference>
<keyword evidence="2" id="KW-1185">Reference proteome</keyword>
<dbReference type="Proteomes" id="UP001172055">
    <property type="component" value="Unassembled WGS sequence"/>
</dbReference>
<dbReference type="PANTHER" id="PTHR10285">
    <property type="entry name" value="URIDINE KINASE"/>
    <property type="match status" value="1"/>
</dbReference>
<dbReference type="Pfam" id="PF13238">
    <property type="entry name" value="AAA_18"/>
    <property type="match status" value="1"/>
</dbReference>
<organism evidence="1 2">
    <name type="scientific">Planococcus shixiaomingii</name>
    <dbReference type="NCBI Taxonomy" id="3058393"/>
    <lineage>
        <taxon>Bacteria</taxon>
        <taxon>Bacillati</taxon>
        <taxon>Bacillota</taxon>
        <taxon>Bacilli</taxon>
        <taxon>Bacillales</taxon>
        <taxon>Caryophanaceae</taxon>
        <taxon>Planococcus</taxon>
    </lineage>
</organism>
<proteinExistence type="predicted"/>